<evidence type="ECO:0000313" key="1">
    <source>
        <dbReference type="EMBL" id="HHP68536.1"/>
    </source>
</evidence>
<accession>A0A7J3Y0S6</accession>
<sequence>MAQLQRLFDQSIKLLDTILQRIDSNVLSRSKELDAREISVASSLFNSLSEFKEFLNAIKNKVGGIEEDKNIVVLAENTYLTLHDNKFTILKIKPRQTLISFDAGSSSLIVRARGSNILISPEGVSVKFRVGELKFNPASIGEYGSKFDELKAAGRIIQKSVSDCISVLSQKIK</sequence>
<dbReference type="EMBL" id="DRYK01000089">
    <property type="protein sequence ID" value="HHP68536.1"/>
    <property type="molecule type" value="Genomic_DNA"/>
</dbReference>
<name>A0A7J3Y0S6_9CREN</name>
<gene>
    <name evidence="1" type="ORF">ENM60_07145</name>
</gene>
<comment type="caution">
    <text evidence="1">The sequence shown here is derived from an EMBL/GenBank/DDBJ whole genome shotgun (WGS) entry which is preliminary data.</text>
</comment>
<protein>
    <submittedName>
        <fullName evidence="1">Uncharacterized protein</fullName>
    </submittedName>
</protein>
<organism evidence="1">
    <name type="scientific">Thermogladius calderae</name>
    <dbReference type="NCBI Taxonomy" id="1200300"/>
    <lineage>
        <taxon>Archaea</taxon>
        <taxon>Thermoproteota</taxon>
        <taxon>Thermoprotei</taxon>
        <taxon>Desulfurococcales</taxon>
        <taxon>Desulfurococcaceae</taxon>
        <taxon>Thermogladius</taxon>
    </lineage>
</organism>
<reference evidence="1" key="1">
    <citation type="journal article" date="2020" name="mSystems">
        <title>Genome- and Community-Level Interaction Insights into Carbon Utilization and Element Cycling Functions of Hydrothermarchaeota in Hydrothermal Sediment.</title>
        <authorList>
            <person name="Zhou Z."/>
            <person name="Liu Y."/>
            <person name="Xu W."/>
            <person name="Pan J."/>
            <person name="Luo Z.H."/>
            <person name="Li M."/>
        </authorList>
    </citation>
    <scope>NUCLEOTIDE SEQUENCE [LARGE SCALE GENOMIC DNA]</scope>
    <source>
        <strain evidence="1">SpSt-110</strain>
    </source>
</reference>
<dbReference type="AlphaFoldDB" id="A0A7J3Y0S6"/>
<proteinExistence type="predicted"/>